<sequence length="248" mass="25707">MKKTQFLLLFGLFFIATANSQTKTESRTVGSFSKIESKGSPKIILVSGNTNALTVVGDEAALKNLVTEVKGNTLKIYFNSSKKMNFKGSATITVPFKQLDEVSVSGSGNIKSDAAIKSNNFVASVSGSGKIDLDKVDAQSASVKVDGSGKIELNLNTGTAKAEINGSGQIELDGKANVFSASIHGSGNIDASDFTSVATDVSISGSGYVKTNTTKDLSANIQGSGSVKYKGDPTIKKNISGSGKVTKD</sequence>
<dbReference type="InterPro" id="IPR021255">
    <property type="entry name" value="DUF2807"/>
</dbReference>
<evidence type="ECO:0000313" key="3">
    <source>
        <dbReference type="EMBL" id="TPD70627.1"/>
    </source>
</evidence>
<name>A0A501QES4_9FLAO</name>
<keyword evidence="1" id="KW-0732">Signal</keyword>
<keyword evidence="4" id="KW-1185">Reference proteome</keyword>
<dbReference type="Gene3D" id="2.160.20.120">
    <property type="match status" value="1"/>
</dbReference>
<gene>
    <name evidence="3" type="ORF">FJA49_06720</name>
</gene>
<evidence type="ECO:0000313" key="4">
    <source>
        <dbReference type="Proteomes" id="UP000319175"/>
    </source>
</evidence>
<dbReference type="AlphaFoldDB" id="A0A501QES4"/>
<dbReference type="Pfam" id="PF10988">
    <property type="entry name" value="DUF2807"/>
    <property type="match status" value="1"/>
</dbReference>
<dbReference type="PANTHER" id="PTHR39200:SF1">
    <property type="entry name" value="AUTO-TRANSPORTER ADHESIN HEAD GIN DOMAIN-CONTAINING PROTEIN-RELATED"/>
    <property type="match status" value="1"/>
</dbReference>
<dbReference type="EMBL" id="VFJE01000052">
    <property type="protein sequence ID" value="TPD70627.1"/>
    <property type="molecule type" value="Genomic_DNA"/>
</dbReference>
<feature type="chain" id="PRO_5021244897" evidence="1">
    <location>
        <begin position="19"/>
        <end position="248"/>
    </location>
</feature>
<feature type="signal peptide" evidence="1">
    <location>
        <begin position="1"/>
        <end position="18"/>
    </location>
</feature>
<dbReference type="PANTHER" id="PTHR39200">
    <property type="entry name" value="HYPOTHETICAL EXPORTED PROTEIN"/>
    <property type="match status" value="1"/>
</dbReference>
<accession>A0A501QES4</accession>
<evidence type="ECO:0000256" key="1">
    <source>
        <dbReference type="SAM" id="SignalP"/>
    </source>
</evidence>
<dbReference type="Proteomes" id="UP000319175">
    <property type="component" value="Unassembled WGS sequence"/>
</dbReference>
<evidence type="ECO:0000259" key="2">
    <source>
        <dbReference type="Pfam" id="PF10988"/>
    </source>
</evidence>
<dbReference type="OrthoDB" id="5585143at2"/>
<protein>
    <submittedName>
        <fullName evidence="3">DUF2807 domain-containing protein</fullName>
    </submittedName>
</protein>
<proteinExistence type="predicted"/>
<feature type="domain" description="Putative auto-transporter adhesin head GIN" evidence="2">
    <location>
        <begin position="32"/>
        <end position="170"/>
    </location>
</feature>
<comment type="caution">
    <text evidence="3">The sequence shown here is derived from an EMBL/GenBank/DDBJ whole genome shotgun (WGS) entry which is preliminary data.</text>
</comment>
<organism evidence="3 4">
    <name type="scientific">Flavobacterium microcysteis</name>
    <dbReference type="NCBI Taxonomy" id="2596891"/>
    <lineage>
        <taxon>Bacteria</taxon>
        <taxon>Pseudomonadati</taxon>
        <taxon>Bacteroidota</taxon>
        <taxon>Flavobacteriia</taxon>
        <taxon>Flavobacteriales</taxon>
        <taxon>Flavobacteriaceae</taxon>
        <taxon>Flavobacterium</taxon>
    </lineage>
</organism>
<dbReference type="RefSeq" id="WP_140000151.1">
    <property type="nucleotide sequence ID" value="NZ_VFJE01000052.1"/>
</dbReference>
<reference evidence="3 4" key="1">
    <citation type="submission" date="2019-06" db="EMBL/GenBank/DDBJ databases">
        <title>Flavobacterium sp. MaA-Y11 from geoumgang.</title>
        <authorList>
            <person name="Jeong S."/>
        </authorList>
    </citation>
    <scope>NUCLEOTIDE SEQUENCE [LARGE SCALE GENOMIC DNA]</scope>
    <source>
        <strain evidence="3 4">MaA-Y11</strain>
    </source>
</reference>